<dbReference type="PROSITE" id="PS51318">
    <property type="entry name" value="TAT"/>
    <property type="match status" value="1"/>
</dbReference>
<organism evidence="8 9">
    <name type="scientific">Terriglobus aquaticus</name>
    <dbReference type="NCBI Taxonomy" id="940139"/>
    <lineage>
        <taxon>Bacteria</taxon>
        <taxon>Pseudomonadati</taxon>
        <taxon>Acidobacteriota</taxon>
        <taxon>Terriglobia</taxon>
        <taxon>Terriglobales</taxon>
        <taxon>Acidobacteriaceae</taxon>
        <taxon>Terriglobus</taxon>
    </lineage>
</organism>
<evidence type="ECO:0000259" key="6">
    <source>
        <dbReference type="Pfam" id="PF00251"/>
    </source>
</evidence>
<dbReference type="SUPFAM" id="SSF75005">
    <property type="entry name" value="Arabinanase/levansucrase/invertase"/>
    <property type="match status" value="1"/>
</dbReference>
<comment type="caution">
    <text evidence="8">The sequence shown here is derived from an EMBL/GenBank/DDBJ whole genome shotgun (WGS) entry which is preliminary data.</text>
</comment>
<dbReference type="InterPro" id="IPR013320">
    <property type="entry name" value="ConA-like_dom_sf"/>
</dbReference>
<dbReference type="Pfam" id="PF08244">
    <property type="entry name" value="Glyco_hydro_32C"/>
    <property type="match status" value="1"/>
</dbReference>
<dbReference type="CDD" id="cd08996">
    <property type="entry name" value="GH32_FFase"/>
    <property type="match status" value="1"/>
</dbReference>
<evidence type="ECO:0000256" key="1">
    <source>
        <dbReference type="ARBA" id="ARBA00009902"/>
    </source>
</evidence>
<proteinExistence type="inferred from homology"/>
<dbReference type="PANTHER" id="PTHR43101:SF1">
    <property type="entry name" value="BETA-FRUCTOSIDASE"/>
    <property type="match status" value="1"/>
</dbReference>
<comment type="similarity">
    <text evidence="1 5">Belongs to the glycosyl hydrolase 32 family.</text>
</comment>
<dbReference type="SMART" id="SM00640">
    <property type="entry name" value="Glyco_32"/>
    <property type="match status" value="1"/>
</dbReference>
<sequence>MLTRRRLLEIATGTAAALSLSRLAKALAPEFPPQPQIDSDPLRPRYHLMPRRGWMNDPCAPVYFDGRYHMFFQYNPGASVWGDMHWAHAVSTDMVHWTDRPIALAPTPGGPDSYGVFTGSMVLDKSTGRPVPKIVYTCVSESTPELATISYSKPPEREQQCLATPTSLAAADPDMKLDTWQKQGVVVASPPPGMHVTGFRDPTPWREADGWYMLLASGEYKRGGDVLLYKSPDLKQWQFVKVFAQGKWTGSDEKDTVNTGEMWECPDFFPLGNKHVLIHSTGTPAGRTPVWQVGTLDKSTMTWTPESEGVLNHGPYYAPKTQTDAAGNRVLWGWITEDRPEAEFAKAGWAGCMSLPRVLTLDGNQLRFRLAREVNALRAGEAVPNIRDLGGPALFQNEMVLTVAKGSSAHTPQGVANAVLIVARGDGGLQWAGKEIAFDRPLPDQFTIHAYADHSVVEVFVADRAVLTARVYGKESPATLVLPEGYVLEGVQGYAMSSIT</sequence>
<dbReference type="RefSeq" id="WP_263413573.1">
    <property type="nucleotide sequence ID" value="NZ_BAABBH010000001.1"/>
</dbReference>
<dbReference type="InterPro" id="IPR013148">
    <property type="entry name" value="Glyco_hydro_32_N"/>
</dbReference>
<dbReference type="Pfam" id="PF00251">
    <property type="entry name" value="Glyco_hydro_32N"/>
    <property type="match status" value="1"/>
</dbReference>
<evidence type="ECO:0000256" key="3">
    <source>
        <dbReference type="ARBA" id="ARBA00022801"/>
    </source>
</evidence>
<evidence type="ECO:0000256" key="5">
    <source>
        <dbReference type="RuleBase" id="RU362110"/>
    </source>
</evidence>
<keyword evidence="9" id="KW-1185">Reference proteome</keyword>
<gene>
    <name evidence="8" type="ORF">ACK2TP_03815</name>
</gene>
<evidence type="ECO:0000313" key="9">
    <source>
        <dbReference type="Proteomes" id="UP001634747"/>
    </source>
</evidence>
<dbReference type="InterPro" id="IPR013189">
    <property type="entry name" value="Glyco_hydro_32_C"/>
</dbReference>
<dbReference type="Proteomes" id="UP001634747">
    <property type="component" value="Unassembled WGS sequence"/>
</dbReference>
<feature type="domain" description="Glycosyl hydrolase family 32 N-terminal" evidence="6">
    <location>
        <begin position="47"/>
        <end position="366"/>
    </location>
</feature>
<accession>A0ABW9KGU4</accession>
<dbReference type="InterPro" id="IPR006311">
    <property type="entry name" value="TAT_signal"/>
</dbReference>
<dbReference type="Gene3D" id="2.60.120.560">
    <property type="entry name" value="Exo-inulinase, domain 1"/>
    <property type="match status" value="1"/>
</dbReference>
<evidence type="ECO:0000256" key="4">
    <source>
        <dbReference type="ARBA" id="ARBA00023295"/>
    </source>
</evidence>
<evidence type="ECO:0000259" key="7">
    <source>
        <dbReference type="Pfam" id="PF08244"/>
    </source>
</evidence>
<dbReference type="EC" id="3.2.1.26" evidence="2"/>
<keyword evidence="3 5" id="KW-0378">Hydrolase</keyword>
<name>A0ABW9KGU4_9BACT</name>
<evidence type="ECO:0000313" key="8">
    <source>
        <dbReference type="EMBL" id="MFN2974879.1"/>
    </source>
</evidence>
<dbReference type="InterPro" id="IPR001362">
    <property type="entry name" value="Glyco_hydro_32"/>
</dbReference>
<dbReference type="InterPro" id="IPR051214">
    <property type="entry name" value="GH32_Enzymes"/>
</dbReference>
<keyword evidence="4 5" id="KW-0326">Glycosidase</keyword>
<dbReference type="SUPFAM" id="SSF49899">
    <property type="entry name" value="Concanavalin A-like lectins/glucanases"/>
    <property type="match status" value="1"/>
</dbReference>
<dbReference type="GO" id="GO:0016787">
    <property type="term" value="F:hydrolase activity"/>
    <property type="evidence" value="ECO:0007669"/>
    <property type="project" value="UniProtKB-KW"/>
</dbReference>
<protein>
    <recommendedName>
        <fullName evidence="2">beta-fructofuranosidase</fullName>
        <ecNumber evidence="2">3.2.1.26</ecNumber>
    </recommendedName>
</protein>
<feature type="domain" description="Glycosyl hydrolase family 32 C-terminal" evidence="7">
    <location>
        <begin position="443"/>
        <end position="476"/>
    </location>
</feature>
<dbReference type="PANTHER" id="PTHR43101">
    <property type="entry name" value="BETA-FRUCTOSIDASE"/>
    <property type="match status" value="1"/>
</dbReference>
<reference evidence="8 9" key="1">
    <citation type="submission" date="2024-12" db="EMBL/GenBank/DDBJ databases">
        <authorList>
            <person name="Lee Y."/>
        </authorList>
    </citation>
    <scope>NUCLEOTIDE SEQUENCE [LARGE SCALE GENOMIC DNA]</scope>
    <source>
        <strain evidence="8 9">03SUJ4</strain>
    </source>
</reference>
<dbReference type="InterPro" id="IPR023296">
    <property type="entry name" value="Glyco_hydro_beta-prop_sf"/>
</dbReference>
<dbReference type="Gene3D" id="2.115.10.20">
    <property type="entry name" value="Glycosyl hydrolase domain, family 43"/>
    <property type="match status" value="1"/>
</dbReference>
<evidence type="ECO:0000256" key="2">
    <source>
        <dbReference type="ARBA" id="ARBA00012758"/>
    </source>
</evidence>
<dbReference type="EMBL" id="JBJYXY010000001">
    <property type="protein sequence ID" value="MFN2974879.1"/>
    <property type="molecule type" value="Genomic_DNA"/>
</dbReference>